<gene>
    <name evidence="4" type="ORF">RSOLAG1IB_11519</name>
</gene>
<proteinExistence type="predicted"/>
<reference evidence="4 5" key="1">
    <citation type="submission" date="2014-11" db="EMBL/GenBank/DDBJ databases">
        <authorList>
            <person name="Wibberg Daniel"/>
        </authorList>
    </citation>
    <scope>NUCLEOTIDE SEQUENCE [LARGE SCALE GENOMIC DNA]</scope>
    <source>
        <strain evidence="4">Rhizoctonia solani AG1-IB 7/3/14</strain>
    </source>
</reference>
<protein>
    <submittedName>
        <fullName evidence="4">Putative WD repeat-containing protein alr3466</fullName>
    </submittedName>
</protein>
<keyword evidence="1 3" id="KW-0853">WD repeat</keyword>
<evidence type="ECO:0000256" key="2">
    <source>
        <dbReference type="ARBA" id="ARBA00022737"/>
    </source>
</evidence>
<dbReference type="InterPro" id="IPR019775">
    <property type="entry name" value="WD40_repeat_CS"/>
</dbReference>
<name>A0A0B7FCP1_THACB</name>
<dbReference type="PROSITE" id="PS50082">
    <property type="entry name" value="WD_REPEATS_2"/>
    <property type="match status" value="9"/>
</dbReference>
<organism evidence="4 5">
    <name type="scientific">Thanatephorus cucumeris (strain AG1-IB / isolate 7/3/14)</name>
    <name type="common">Lettuce bottom rot fungus</name>
    <name type="synonym">Rhizoctonia solani</name>
    <dbReference type="NCBI Taxonomy" id="1108050"/>
    <lineage>
        <taxon>Eukaryota</taxon>
        <taxon>Fungi</taxon>
        <taxon>Dikarya</taxon>
        <taxon>Basidiomycota</taxon>
        <taxon>Agaricomycotina</taxon>
        <taxon>Agaricomycetes</taxon>
        <taxon>Cantharellales</taxon>
        <taxon>Ceratobasidiaceae</taxon>
        <taxon>Rhizoctonia</taxon>
        <taxon>Rhizoctonia solani AG-1</taxon>
    </lineage>
</organism>
<dbReference type="Pfam" id="PF00400">
    <property type="entry name" value="WD40"/>
    <property type="match status" value="10"/>
</dbReference>
<feature type="repeat" description="WD" evidence="3">
    <location>
        <begin position="572"/>
        <end position="613"/>
    </location>
</feature>
<feature type="repeat" description="WD" evidence="3">
    <location>
        <begin position="313"/>
        <end position="354"/>
    </location>
</feature>
<feature type="repeat" description="WD" evidence="3">
    <location>
        <begin position="442"/>
        <end position="483"/>
    </location>
</feature>
<feature type="repeat" description="WD" evidence="3">
    <location>
        <begin position="745"/>
        <end position="779"/>
    </location>
</feature>
<dbReference type="PRINTS" id="PR00320">
    <property type="entry name" value="GPROTEINBRPT"/>
</dbReference>
<dbReference type="Gene3D" id="2.130.10.10">
    <property type="entry name" value="YVTN repeat-like/Quinoprotein amine dehydrogenase"/>
    <property type="match status" value="4"/>
</dbReference>
<feature type="repeat" description="WD" evidence="3">
    <location>
        <begin position="529"/>
        <end position="570"/>
    </location>
</feature>
<dbReference type="PROSITE" id="PS00678">
    <property type="entry name" value="WD_REPEATS_1"/>
    <property type="match status" value="5"/>
</dbReference>
<dbReference type="InterPro" id="IPR050349">
    <property type="entry name" value="WD_LIS1/nudF_dynein_reg"/>
</dbReference>
<dbReference type="InterPro" id="IPR020472">
    <property type="entry name" value="WD40_PAC1"/>
</dbReference>
<feature type="repeat" description="WD" evidence="3">
    <location>
        <begin position="709"/>
        <end position="743"/>
    </location>
</feature>
<dbReference type="InterPro" id="IPR015943">
    <property type="entry name" value="WD40/YVTN_repeat-like_dom_sf"/>
</dbReference>
<dbReference type="EMBL" id="LN679241">
    <property type="protein sequence ID" value="CEL53987.1"/>
    <property type="molecule type" value="Genomic_DNA"/>
</dbReference>
<evidence type="ECO:0000313" key="5">
    <source>
        <dbReference type="Proteomes" id="UP000059188"/>
    </source>
</evidence>
<dbReference type="InterPro" id="IPR036322">
    <property type="entry name" value="WD40_repeat_dom_sf"/>
</dbReference>
<accession>A0A0B7FCP1</accession>
<dbReference type="Proteomes" id="UP000059188">
    <property type="component" value="Unassembled WGS sequence"/>
</dbReference>
<evidence type="ECO:0000256" key="1">
    <source>
        <dbReference type="ARBA" id="ARBA00022574"/>
    </source>
</evidence>
<evidence type="ECO:0000256" key="3">
    <source>
        <dbReference type="PROSITE-ProRule" id="PRU00221"/>
    </source>
</evidence>
<evidence type="ECO:0000313" key="4">
    <source>
        <dbReference type="EMBL" id="CEL53987.1"/>
    </source>
</evidence>
<keyword evidence="2" id="KW-0677">Repeat</keyword>
<feature type="repeat" description="WD" evidence="3">
    <location>
        <begin position="491"/>
        <end position="527"/>
    </location>
</feature>
<dbReference type="PANTHER" id="PTHR44129">
    <property type="entry name" value="WD REPEAT-CONTAINING PROTEIN POP1"/>
    <property type="match status" value="1"/>
</dbReference>
<feature type="repeat" description="WD" evidence="3">
    <location>
        <begin position="657"/>
        <end position="697"/>
    </location>
</feature>
<dbReference type="CDD" id="cd00200">
    <property type="entry name" value="WD40"/>
    <property type="match status" value="1"/>
</dbReference>
<dbReference type="STRING" id="1108050.A0A0B7FCP1"/>
<dbReference type="SMART" id="SM00320">
    <property type="entry name" value="WD40"/>
    <property type="match status" value="13"/>
</dbReference>
<dbReference type="AlphaFoldDB" id="A0A0B7FCP1"/>
<dbReference type="PROSITE" id="PS50294">
    <property type="entry name" value="WD_REPEATS_REGION"/>
    <property type="match status" value="7"/>
</dbReference>
<feature type="repeat" description="WD" evidence="3">
    <location>
        <begin position="399"/>
        <end position="440"/>
    </location>
</feature>
<keyword evidence="5" id="KW-1185">Reference proteome</keyword>
<dbReference type="InterPro" id="IPR001680">
    <property type="entry name" value="WD40_rpt"/>
</dbReference>
<dbReference type="SUPFAM" id="SSF50978">
    <property type="entry name" value="WD40 repeat-like"/>
    <property type="match status" value="3"/>
</dbReference>
<sequence length="872" mass="95518">MAEACLRTINATEPKFNICALPSSYLYDRDVPDLEERISRSISPGLTYACHYWTTHLKLSEHRDEIIDGVRNFFSLRLLLWMEVMNLTRDMRHSSKSIIRDAERCQERNAPEDLIRLAHDAWEFVSIYSRNDVSKSTPHIYVSMLPFWPRHRPISTAYMPRTSGLVQPTGAAIDQRELALKGAWRVSEDGGVKSIDVSGNGNRLVAVIRHSIEVIDATTGANVFSLPYWFFLAMDRVAISPDGTKVAFVDSSSTLCIWSIGHGDSVTNPLPDDTGGVESIVCSADGSRIACGLQNGDVYIYGLQQEAFSHGPLKGHTSSVWSVAFAPNSLHLASASEDKTVQIWDVQTGQRVGEPLEGQYSRVRSMSYFIDGPRLAFASQGLSVRVWNPQTRRDLLGPLTGHSSLISFVAFSPNGAFVASASSDGTILVHDAHSGQTAFAPLKGHTSYVNSVIFSTDSARLFSSSEDGTVRVWNVQDLNPPDTQSPTSALSAILSIRYSHDGLRVVSGSEDGAVHVWEVRTGNMVLGPLRGHGQAVSSVDYLSDDAYILSGSDDKTVRIWDASTGQDIHGPMRGHDGWVNCVRFSPDNLVVFSGSSDGTIRIWDVSTGQQLAELFRGNRPIQSVRISPDGQRIACGLEDGSIRVIDRNTGDTLLGPIKAHSDDVASIDFSPNGMRLVSGSGGWLKIWDAQTGEQLVLCGGNHVFFYKLINSVSFSPNGLYVASGSKHQTVCVWDAQNGKLILGPLKGHTRDVTGVQFSPDGSHIVSCSRDKTIRFRDVSILEKNLLQRIDMGAGRDTTSAHSDNIPHSWCGNDDDPGWLLDSCNQRLLWVPPDLRASLVVPPMSLVIADGGSYRLKTDRLKTGDKWTDCYRP</sequence>